<protein>
    <submittedName>
        <fullName evidence="1">Uncharacterized protein</fullName>
    </submittedName>
</protein>
<sequence length="131" mass="15223">MDPLAGQSLIDEEYPFWLRAPFRLLTDVTQFRKIDPWSLEIDQLITRFVEEMKLRDDINFPVLGRAVLSSSILYRAKVTDLIKIIEQTDEKDESLDVMGFDIPEISPSYHLSQRPVSFSELVFAFEGLLKQ</sequence>
<comment type="caution">
    <text evidence="1">The sequence shown here is derived from an EMBL/GenBank/DDBJ whole genome shotgun (WGS) entry which is preliminary data.</text>
</comment>
<feature type="non-terminal residue" evidence="1">
    <location>
        <position position="131"/>
    </location>
</feature>
<gene>
    <name evidence="1" type="ORF">S01H4_25206</name>
</gene>
<proteinExistence type="predicted"/>
<accession>X1B1Q1</accession>
<organism evidence="1">
    <name type="scientific">marine sediment metagenome</name>
    <dbReference type="NCBI Taxonomy" id="412755"/>
    <lineage>
        <taxon>unclassified sequences</taxon>
        <taxon>metagenomes</taxon>
        <taxon>ecological metagenomes</taxon>
    </lineage>
</organism>
<name>X1B1Q1_9ZZZZ</name>
<reference evidence="1" key="1">
    <citation type="journal article" date="2014" name="Front. Microbiol.">
        <title>High frequency of phylogenetically diverse reductive dehalogenase-homologous genes in deep subseafloor sedimentary metagenomes.</title>
        <authorList>
            <person name="Kawai M."/>
            <person name="Futagami T."/>
            <person name="Toyoda A."/>
            <person name="Takaki Y."/>
            <person name="Nishi S."/>
            <person name="Hori S."/>
            <person name="Arai W."/>
            <person name="Tsubouchi T."/>
            <person name="Morono Y."/>
            <person name="Uchiyama I."/>
            <person name="Ito T."/>
            <person name="Fujiyama A."/>
            <person name="Inagaki F."/>
            <person name="Takami H."/>
        </authorList>
    </citation>
    <scope>NUCLEOTIDE SEQUENCE</scope>
    <source>
        <strain evidence="1">Expedition CK06-06</strain>
    </source>
</reference>
<evidence type="ECO:0000313" key="1">
    <source>
        <dbReference type="EMBL" id="GAG89684.1"/>
    </source>
</evidence>
<dbReference type="AlphaFoldDB" id="X1B1Q1"/>
<dbReference type="EMBL" id="BART01011959">
    <property type="protein sequence ID" value="GAG89684.1"/>
    <property type="molecule type" value="Genomic_DNA"/>
</dbReference>